<dbReference type="Pfam" id="PF00059">
    <property type="entry name" value="Lectin_C"/>
    <property type="match status" value="1"/>
</dbReference>
<evidence type="ECO:0000313" key="6">
    <source>
        <dbReference type="EMBL" id="KAK9981647.1"/>
    </source>
</evidence>
<evidence type="ECO:0000256" key="1">
    <source>
        <dbReference type="ARBA" id="ARBA00022734"/>
    </source>
</evidence>
<proteinExistence type="predicted"/>
<keyword evidence="1" id="KW-0430">Lectin</keyword>
<evidence type="ECO:0000256" key="3">
    <source>
        <dbReference type="SAM" id="MobiDB-lite"/>
    </source>
</evidence>
<dbReference type="PROSITE" id="PS50041">
    <property type="entry name" value="C_TYPE_LECTIN_2"/>
    <property type="match status" value="1"/>
</dbReference>
<accession>A0AAW2B8M6</accession>
<feature type="domain" description="C-type lectin" evidence="5">
    <location>
        <begin position="162"/>
        <end position="273"/>
    </location>
</feature>
<dbReference type="CDD" id="cd03590">
    <property type="entry name" value="CLECT_DC-SIGN_like"/>
    <property type="match status" value="1"/>
</dbReference>
<dbReference type="InterPro" id="IPR016187">
    <property type="entry name" value="CTDL_fold"/>
</dbReference>
<keyword evidence="4" id="KW-0472">Membrane</keyword>
<keyword evidence="7" id="KW-1185">Reference proteome</keyword>
<evidence type="ECO:0000313" key="7">
    <source>
        <dbReference type="Proteomes" id="UP001479290"/>
    </source>
</evidence>
<comment type="caution">
    <text evidence="6">The sequence shown here is derived from an EMBL/GenBank/DDBJ whole genome shotgun (WGS) entry which is preliminary data.</text>
</comment>
<feature type="compositionally biased region" description="Acidic residues" evidence="3">
    <location>
        <begin position="1"/>
        <end position="16"/>
    </location>
</feature>
<reference evidence="6 7" key="1">
    <citation type="submission" date="2024-05" db="EMBL/GenBank/DDBJ databases">
        <title>A high-quality chromosomal-level genome assembly of Topmouth culter (Culter alburnus).</title>
        <authorList>
            <person name="Zhao H."/>
        </authorList>
    </citation>
    <scope>NUCLEOTIDE SEQUENCE [LARGE SCALE GENOMIC DNA]</scope>
    <source>
        <strain evidence="6">CATC2023</strain>
        <tissue evidence="6">Muscle</tissue>
    </source>
</reference>
<feature type="region of interest" description="Disordered" evidence="3">
    <location>
        <begin position="1"/>
        <end position="33"/>
    </location>
</feature>
<dbReference type="SUPFAM" id="SSF56436">
    <property type="entry name" value="C-type lectin-like"/>
    <property type="match status" value="1"/>
</dbReference>
<feature type="coiled-coil region" evidence="2">
    <location>
        <begin position="82"/>
        <end position="158"/>
    </location>
</feature>
<dbReference type="Proteomes" id="UP001479290">
    <property type="component" value="Unassembled WGS sequence"/>
</dbReference>
<dbReference type="Gene3D" id="3.10.100.10">
    <property type="entry name" value="Mannose-Binding Protein A, subunit A"/>
    <property type="match status" value="1"/>
</dbReference>
<feature type="transmembrane region" description="Helical" evidence="4">
    <location>
        <begin position="42"/>
        <end position="62"/>
    </location>
</feature>
<name>A0AAW2B8M6_CULAL</name>
<evidence type="ECO:0000259" key="5">
    <source>
        <dbReference type="PROSITE" id="PS50041"/>
    </source>
</evidence>
<protein>
    <recommendedName>
        <fullName evidence="5">C-type lectin domain-containing protein</fullName>
    </recommendedName>
</protein>
<sequence length="274" mass="31494">MELEDIYENIENDDIEDTTKPRTLNHSQDEGKDQKCRGSRRLLLMTVCLGIICVVLLVSIIAQHISNTAERESLFKSNKNTAEEFNQTINSLQDNYTELMTEKDQLKNNFNSLSQKKLELETRVNDLTAEKNQLQGSFDSLSQKKLELENELRKLSEQAIGCLVVSDEEKSWSDSRKYYRDRGGDLVIIKSEKKQRCISSFIKEMVWIGLSDIEKEGNMTWVDNSPLKQGFWEKNEPNDAGGKEDCIELNPGKTVLNNWNDIPCSDKRKCVCEI</sequence>
<dbReference type="InterPro" id="IPR033989">
    <property type="entry name" value="CD209-like_CTLD"/>
</dbReference>
<keyword evidence="2" id="KW-0175">Coiled coil</keyword>
<dbReference type="EMBL" id="JAWDJR010000001">
    <property type="protein sequence ID" value="KAK9981647.1"/>
    <property type="molecule type" value="Genomic_DNA"/>
</dbReference>
<dbReference type="AlphaFoldDB" id="A0AAW2B8M6"/>
<keyword evidence="4" id="KW-1133">Transmembrane helix</keyword>
<keyword evidence="4" id="KW-0812">Transmembrane</keyword>
<dbReference type="Gene3D" id="1.20.5.340">
    <property type="match status" value="1"/>
</dbReference>
<gene>
    <name evidence="6" type="ORF">ABG768_001171</name>
</gene>
<dbReference type="PANTHER" id="PTHR22803">
    <property type="entry name" value="MANNOSE, PHOSPHOLIPASE, LECTIN RECEPTOR RELATED"/>
    <property type="match status" value="1"/>
</dbReference>
<organism evidence="6 7">
    <name type="scientific">Culter alburnus</name>
    <name type="common">Topmouth culter</name>
    <dbReference type="NCBI Taxonomy" id="194366"/>
    <lineage>
        <taxon>Eukaryota</taxon>
        <taxon>Metazoa</taxon>
        <taxon>Chordata</taxon>
        <taxon>Craniata</taxon>
        <taxon>Vertebrata</taxon>
        <taxon>Euteleostomi</taxon>
        <taxon>Actinopterygii</taxon>
        <taxon>Neopterygii</taxon>
        <taxon>Teleostei</taxon>
        <taxon>Ostariophysi</taxon>
        <taxon>Cypriniformes</taxon>
        <taxon>Xenocyprididae</taxon>
        <taxon>Xenocypridinae</taxon>
        <taxon>Culter</taxon>
    </lineage>
</organism>
<dbReference type="InterPro" id="IPR001304">
    <property type="entry name" value="C-type_lectin-like"/>
</dbReference>
<dbReference type="InterPro" id="IPR050111">
    <property type="entry name" value="C-type_lectin/snaclec_domain"/>
</dbReference>
<dbReference type="InterPro" id="IPR016186">
    <property type="entry name" value="C-type_lectin-like/link_sf"/>
</dbReference>
<evidence type="ECO:0000256" key="2">
    <source>
        <dbReference type="SAM" id="Coils"/>
    </source>
</evidence>
<dbReference type="SMART" id="SM00034">
    <property type="entry name" value="CLECT"/>
    <property type="match status" value="1"/>
</dbReference>
<dbReference type="GO" id="GO:0030246">
    <property type="term" value="F:carbohydrate binding"/>
    <property type="evidence" value="ECO:0007669"/>
    <property type="project" value="UniProtKB-KW"/>
</dbReference>
<dbReference type="SUPFAM" id="SSF90257">
    <property type="entry name" value="Myosin rod fragments"/>
    <property type="match status" value="1"/>
</dbReference>
<evidence type="ECO:0000256" key="4">
    <source>
        <dbReference type="SAM" id="Phobius"/>
    </source>
</evidence>